<dbReference type="AlphaFoldDB" id="A0A242FNZ1"/>
<evidence type="ECO:0000313" key="7">
    <source>
        <dbReference type="Proteomes" id="UP000194885"/>
    </source>
</evidence>
<dbReference type="RefSeq" id="WP_086310538.1">
    <property type="nucleotide sequence ID" value="NZ_JABTDD010000003.1"/>
</dbReference>
<name>A0A242FNZ1_ENTFC</name>
<sequence>MKNKQSYDSYSRPSDSRLFQLYALLRWSLIRYKVLLPVFTVAQLLLSLAIVYGLTFLIPTMDDTTAVYLSSGAIVLGIIAVGCVLSAQIVSTAKQNGIVSYQRTLPVSRFNLLFADFIIWGFASLPGILMSFLASSLKFGLAIHFSVLSVALLILAQMSMISIGFCIAYWLPANGVSLMTQIIMIGGLLFSPITYPADRLPEWTKIIYDFLPFVPTANLIRTSFFGSGFIQLKNILTVSIWLIITGALSLRALSRRN</sequence>
<reference evidence="6 7" key="1">
    <citation type="submission" date="2017-05" db="EMBL/GenBank/DDBJ databases">
        <title>The Genome Sequence of Enterococcus faecium 7H8_DIV0219.</title>
        <authorList>
            <consortium name="The Broad Institute Genomics Platform"/>
            <consortium name="The Broad Institute Genomic Center for Infectious Diseases"/>
            <person name="Earl A."/>
            <person name="Manson A."/>
            <person name="Schwartman J."/>
            <person name="Gilmore M."/>
            <person name="Abouelleil A."/>
            <person name="Cao P."/>
            <person name="Chapman S."/>
            <person name="Cusick C."/>
            <person name="Shea T."/>
            <person name="Young S."/>
            <person name="Neafsey D."/>
            <person name="Nusbaum C."/>
            <person name="Birren B."/>
        </authorList>
    </citation>
    <scope>NUCLEOTIDE SEQUENCE [LARGE SCALE GENOMIC DNA]</scope>
    <source>
        <strain evidence="6 7">7H8_DIV0219</strain>
    </source>
</reference>
<evidence type="ECO:0000259" key="5">
    <source>
        <dbReference type="Pfam" id="PF01061"/>
    </source>
</evidence>
<feature type="domain" description="ABC-2 type transporter transmembrane" evidence="5">
    <location>
        <begin position="27"/>
        <end position="225"/>
    </location>
</feature>
<evidence type="ECO:0000256" key="3">
    <source>
        <dbReference type="ARBA" id="ARBA00022989"/>
    </source>
</evidence>
<dbReference type="PANTHER" id="PTHR43229">
    <property type="entry name" value="NODULATION PROTEIN J"/>
    <property type="match status" value="1"/>
</dbReference>
<keyword evidence="4" id="KW-0472">Membrane</keyword>
<dbReference type="EMBL" id="NGKW01000004">
    <property type="protein sequence ID" value="OTN93354.1"/>
    <property type="molecule type" value="Genomic_DNA"/>
</dbReference>
<dbReference type="PANTHER" id="PTHR43229:SF2">
    <property type="entry name" value="NODULATION PROTEIN J"/>
    <property type="match status" value="1"/>
</dbReference>
<dbReference type="GO" id="GO:0140359">
    <property type="term" value="F:ABC-type transporter activity"/>
    <property type="evidence" value="ECO:0007669"/>
    <property type="project" value="InterPro"/>
</dbReference>
<evidence type="ECO:0000256" key="4">
    <source>
        <dbReference type="ARBA" id="ARBA00023136"/>
    </source>
</evidence>
<accession>A0A242FNZ1</accession>
<organism evidence="6 7">
    <name type="scientific">Enterococcus faecium</name>
    <name type="common">Streptococcus faecium</name>
    <dbReference type="NCBI Taxonomy" id="1352"/>
    <lineage>
        <taxon>Bacteria</taxon>
        <taxon>Bacillati</taxon>
        <taxon>Bacillota</taxon>
        <taxon>Bacilli</taxon>
        <taxon>Lactobacillales</taxon>
        <taxon>Enterococcaceae</taxon>
        <taxon>Enterococcus</taxon>
    </lineage>
</organism>
<gene>
    <name evidence="6" type="ORF">A5810_002219</name>
</gene>
<comment type="caution">
    <text evidence="6">The sequence shown here is derived from an EMBL/GenBank/DDBJ whole genome shotgun (WGS) entry which is preliminary data.</text>
</comment>
<evidence type="ECO:0000313" key="6">
    <source>
        <dbReference type="EMBL" id="OTN93354.1"/>
    </source>
</evidence>
<keyword evidence="3" id="KW-1133">Transmembrane helix</keyword>
<dbReference type="GO" id="GO:0016020">
    <property type="term" value="C:membrane"/>
    <property type="evidence" value="ECO:0007669"/>
    <property type="project" value="UniProtKB-SubCell"/>
</dbReference>
<protein>
    <recommendedName>
        <fullName evidence="5">ABC-2 type transporter transmembrane domain-containing protein</fullName>
    </recommendedName>
</protein>
<keyword evidence="2" id="KW-0812">Transmembrane</keyword>
<dbReference type="Pfam" id="PF01061">
    <property type="entry name" value="ABC2_membrane"/>
    <property type="match status" value="1"/>
</dbReference>
<evidence type="ECO:0000256" key="2">
    <source>
        <dbReference type="ARBA" id="ARBA00022692"/>
    </source>
</evidence>
<evidence type="ECO:0000256" key="1">
    <source>
        <dbReference type="ARBA" id="ARBA00004141"/>
    </source>
</evidence>
<proteinExistence type="predicted"/>
<dbReference type="InterPro" id="IPR013525">
    <property type="entry name" value="ABC2_TM"/>
</dbReference>
<dbReference type="Proteomes" id="UP000194885">
    <property type="component" value="Unassembled WGS sequence"/>
</dbReference>
<comment type="subcellular location">
    <subcellularLocation>
        <location evidence="1">Membrane</location>
        <topology evidence="1">Multi-pass membrane protein</topology>
    </subcellularLocation>
</comment>
<dbReference type="InterPro" id="IPR051784">
    <property type="entry name" value="Nod_factor_ABC_transporter"/>
</dbReference>